<dbReference type="SUPFAM" id="SSF103196">
    <property type="entry name" value="Roadblock/LC7 domain"/>
    <property type="match status" value="1"/>
</dbReference>
<evidence type="ECO:0000313" key="2">
    <source>
        <dbReference type="EMBL" id="HGU59321.1"/>
    </source>
</evidence>
<evidence type="ECO:0008006" key="3">
    <source>
        <dbReference type="Google" id="ProtNLM"/>
    </source>
</evidence>
<protein>
    <recommendedName>
        <fullName evidence="3">Roadblock/LAMTOR2 domain-containing protein</fullName>
    </recommendedName>
</protein>
<organism evidence="2">
    <name type="scientific">Geoglobus ahangari</name>
    <dbReference type="NCBI Taxonomy" id="113653"/>
    <lineage>
        <taxon>Archaea</taxon>
        <taxon>Methanobacteriati</taxon>
        <taxon>Methanobacteriota</taxon>
        <taxon>Archaeoglobi</taxon>
        <taxon>Archaeoglobales</taxon>
        <taxon>Archaeoglobaceae</taxon>
        <taxon>Geoglobus</taxon>
    </lineage>
</organism>
<dbReference type="AlphaFoldDB" id="A0A7C4WEK7"/>
<dbReference type="Gene3D" id="3.30.450.30">
    <property type="entry name" value="Dynein light chain 2a, cytoplasmic"/>
    <property type="match status" value="1"/>
</dbReference>
<gene>
    <name evidence="2" type="ORF">ENT89_03935</name>
    <name evidence="1" type="ORF">ENX77_04645</name>
</gene>
<dbReference type="EMBL" id="DTPI01000029">
    <property type="protein sequence ID" value="HGE66393.1"/>
    <property type="molecule type" value="Genomic_DNA"/>
</dbReference>
<dbReference type="EMBL" id="DTAK01000024">
    <property type="protein sequence ID" value="HGU59321.1"/>
    <property type="molecule type" value="Genomic_DNA"/>
</dbReference>
<evidence type="ECO:0000313" key="1">
    <source>
        <dbReference type="EMBL" id="HGE66393.1"/>
    </source>
</evidence>
<reference evidence="2" key="1">
    <citation type="journal article" date="2020" name="mSystems">
        <title>Genome- and Community-Level Interaction Insights into Carbon Utilization and Element Cycling Functions of Hydrothermarchaeota in Hydrothermal Sediment.</title>
        <authorList>
            <person name="Zhou Z."/>
            <person name="Liu Y."/>
            <person name="Xu W."/>
            <person name="Pan J."/>
            <person name="Luo Z.H."/>
            <person name="Li M."/>
        </authorList>
    </citation>
    <scope>NUCLEOTIDE SEQUENCE [LARGE SCALE GENOMIC DNA]</scope>
    <source>
        <strain evidence="2">SpSt-62</strain>
        <strain evidence="1">SpSt-97</strain>
    </source>
</reference>
<accession>A0A7C4WEK7</accession>
<name>A0A7C4WEK7_9EURY</name>
<sequence>MIWRLKEVLRTISEDPSIEGVIIYRVDGVPIASNLKENRKILEHLYVLENQIKTLLSYIFNQNLDDTSIKIKELKVKLYPITKTLVLVALSNPSADFRVELEIKRIINELREILLNEF</sequence>
<proteinExistence type="predicted"/>
<comment type="caution">
    <text evidence="2">The sequence shown here is derived from an EMBL/GenBank/DDBJ whole genome shotgun (WGS) entry which is preliminary data.</text>
</comment>